<dbReference type="EMBL" id="BMHB01000001">
    <property type="protein sequence ID" value="GGI12589.1"/>
    <property type="molecule type" value="Genomic_DNA"/>
</dbReference>
<organism evidence="1 2">
    <name type="scientific">Gottfriedia solisilvae</name>
    <dbReference type="NCBI Taxonomy" id="1516104"/>
    <lineage>
        <taxon>Bacteria</taxon>
        <taxon>Bacillati</taxon>
        <taxon>Bacillota</taxon>
        <taxon>Bacilli</taxon>
        <taxon>Bacillales</taxon>
        <taxon>Bacillaceae</taxon>
        <taxon>Gottfriedia</taxon>
    </lineage>
</organism>
<gene>
    <name evidence="1" type="ORF">GCM10007380_13670</name>
</gene>
<dbReference type="AlphaFoldDB" id="A0A8J3EX91"/>
<evidence type="ECO:0000313" key="2">
    <source>
        <dbReference type="Proteomes" id="UP000626244"/>
    </source>
</evidence>
<protein>
    <submittedName>
        <fullName evidence="1">Uncharacterized protein</fullName>
    </submittedName>
</protein>
<accession>A0A8J3EX91</accession>
<comment type="caution">
    <text evidence="1">The sequence shown here is derived from an EMBL/GenBank/DDBJ whole genome shotgun (WGS) entry which is preliminary data.</text>
</comment>
<evidence type="ECO:0000313" key="1">
    <source>
        <dbReference type="EMBL" id="GGI12589.1"/>
    </source>
</evidence>
<sequence length="200" mass="22884">MRVFQDTYIIEDDVASKCETGELSRSGGVIRHNTGKQKGQIAKMYDPVNSIEIKPGALAVKALRLAWNHRDTVWAGTKLSITLAKIKKHKHDICNKLKKSLKIYRNALENDSLTLGIVEEFMKRLDDFKTLPNFEKINIFSFEEINLLLNCSFEYTKLLAANNSIELTIIEKDIHSLSDNPVIKLQSYLRTQKRIFELAS</sequence>
<keyword evidence="2" id="KW-1185">Reference proteome</keyword>
<dbReference type="OrthoDB" id="2965504at2"/>
<dbReference type="Proteomes" id="UP000626244">
    <property type="component" value="Unassembled WGS sequence"/>
</dbReference>
<name>A0A8J3EX91_9BACI</name>
<proteinExistence type="predicted"/>
<reference evidence="2" key="1">
    <citation type="journal article" date="2019" name="Int. J. Syst. Evol. Microbiol.">
        <title>The Global Catalogue of Microorganisms (GCM) 10K type strain sequencing project: providing services to taxonomists for standard genome sequencing and annotation.</title>
        <authorList>
            <consortium name="The Broad Institute Genomics Platform"/>
            <consortium name="The Broad Institute Genome Sequencing Center for Infectious Disease"/>
            <person name="Wu L."/>
            <person name="Ma J."/>
        </authorList>
    </citation>
    <scope>NUCLEOTIDE SEQUENCE [LARGE SCALE GENOMIC DNA]</scope>
    <source>
        <strain evidence="2">CGMCC 1.14993</strain>
    </source>
</reference>
<dbReference type="RefSeq" id="WP_087997747.1">
    <property type="nucleotide sequence ID" value="NZ_BMHB01000001.1"/>
</dbReference>